<sequence length="122" mass="13474">MLHPEMCYPIMSVRIELFAGETRSGTVDADVIDASRGVIGGILKPTAAYYAEYQDFFQAPSKKLDWNKLEALRLNAISTLTGQLTAEGVDITDMMDQFSVETVDVNIVGITHQQMAKLFPDS</sequence>
<dbReference type="RefSeq" id="WP_171592840.1">
    <property type="nucleotide sequence ID" value="NZ_CP053538.1"/>
</dbReference>
<dbReference type="KEGG" id="hts:HMJ29_18270"/>
<reference evidence="1 2" key="1">
    <citation type="submission" date="2020-05" db="EMBL/GenBank/DDBJ databases">
        <title>Complete genome sequence of Hymenobacter sp. TS19 in Coasted Sand Dune.</title>
        <authorList>
            <person name="Lee J.-H."/>
            <person name="Jung J.-H."/>
            <person name="Jeong S."/>
            <person name="Zhao L."/>
            <person name="Kim M.-K."/>
            <person name="Seo H.-S."/>
            <person name="Lim S."/>
        </authorList>
    </citation>
    <scope>NUCLEOTIDE SEQUENCE [LARGE SCALE GENOMIC DNA]</scope>
    <source>
        <strain evidence="1 2">TS19</strain>
    </source>
</reference>
<evidence type="ECO:0000313" key="1">
    <source>
        <dbReference type="EMBL" id="QJX48755.1"/>
    </source>
</evidence>
<dbReference type="EMBL" id="CP053538">
    <property type="protein sequence ID" value="QJX48755.1"/>
    <property type="molecule type" value="Genomic_DNA"/>
</dbReference>
<gene>
    <name evidence="1" type="ORF">HMJ29_18270</name>
</gene>
<dbReference type="Proteomes" id="UP000501623">
    <property type="component" value="Chromosome"/>
</dbReference>
<name>A0A6M6BNZ9_9BACT</name>
<organism evidence="1 2">
    <name type="scientific">Hymenobacter taeanensis</name>
    <dbReference type="NCBI Taxonomy" id="2735321"/>
    <lineage>
        <taxon>Bacteria</taxon>
        <taxon>Pseudomonadati</taxon>
        <taxon>Bacteroidota</taxon>
        <taxon>Cytophagia</taxon>
        <taxon>Cytophagales</taxon>
        <taxon>Hymenobacteraceae</taxon>
        <taxon>Hymenobacter</taxon>
    </lineage>
</organism>
<protein>
    <submittedName>
        <fullName evidence="1">Uncharacterized protein</fullName>
    </submittedName>
</protein>
<dbReference type="AlphaFoldDB" id="A0A6M6BNZ9"/>
<proteinExistence type="predicted"/>
<keyword evidence="2" id="KW-1185">Reference proteome</keyword>
<accession>A0A6M6BNZ9</accession>
<evidence type="ECO:0000313" key="2">
    <source>
        <dbReference type="Proteomes" id="UP000501623"/>
    </source>
</evidence>